<dbReference type="InterPro" id="IPR037914">
    <property type="entry name" value="SpoVT-AbrB_sf"/>
</dbReference>
<dbReference type="InterPro" id="IPR007159">
    <property type="entry name" value="SpoVT-AbrB_dom"/>
</dbReference>
<keyword evidence="5 7" id="KW-0238">DNA-binding</keyword>
<dbReference type="InterPro" id="IPR035644">
    <property type="entry name" value="MraZ_C"/>
</dbReference>
<evidence type="ECO:0000313" key="9">
    <source>
        <dbReference type="EMBL" id="HBK52482.1"/>
    </source>
</evidence>
<dbReference type="Pfam" id="PF02381">
    <property type="entry name" value="MraZ"/>
    <property type="match status" value="2"/>
</dbReference>
<evidence type="ECO:0000256" key="6">
    <source>
        <dbReference type="ARBA" id="ARBA00023163"/>
    </source>
</evidence>
<dbReference type="PROSITE" id="PS51740">
    <property type="entry name" value="SPOVT_ABRB"/>
    <property type="match status" value="2"/>
</dbReference>
<proteinExistence type="inferred from homology"/>
<feature type="domain" description="SpoVT-AbrB" evidence="8">
    <location>
        <begin position="5"/>
        <end position="47"/>
    </location>
</feature>
<evidence type="ECO:0000313" key="10">
    <source>
        <dbReference type="Proteomes" id="UP000263273"/>
    </source>
</evidence>
<keyword evidence="4 7" id="KW-0805">Transcription regulation</keyword>
<gene>
    <name evidence="7" type="primary">mraZ</name>
    <name evidence="9" type="ORF">DDZ44_00905</name>
</gene>
<accession>A0A354YW55</accession>
<dbReference type="Proteomes" id="UP000263273">
    <property type="component" value="Unassembled WGS sequence"/>
</dbReference>
<reference evidence="9 10" key="1">
    <citation type="journal article" date="2018" name="Nat. Biotechnol.">
        <title>A standardized bacterial taxonomy based on genome phylogeny substantially revises the tree of life.</title>
        <authorList>
            <person name="Parks D.H."/>
            <person name="Chuvochina M."/>
            <person name="Waite D.W."/>
            <person name="Rinke C."/>
            <person name="Skarshewski A."/>
            <person name="Chaumeil P.A."/>
            <person name="Hugenholtz P."/>
        </authorList>
    </citation>
    <scope>NUCLEOTIDE SEQUENCE [LARGE SCALE GENOMIC DNA]</scope>
    <source>
        <strain evidence="9">UBA10948</strain>
    </source>
</reference>
<dbReference type="PANTHER" id="PTHR34701">
    <property type="entry name" value="TRANSCRIPTIONAL REGULATOR MRAZ"/>
    <property type="match status" value="1"/>
</dbReference>
<feature type="domain" description="SpoVT-AbrB" evidence="8">
    <location>
        <begin position="76"/>
        <end position="119"/>
    </location>
</feature>
<comment type="subcellular location">
    <subcellularLocation>
        <location evidence="7">Cytoplasm</location>
        <location evidence="7">Nucleoid</location>
    </subcellularLocation>
</comment>
<dbReference type="Gene3D" id="3.40.1550.20">
    <property type="entry name" value="Transcriptional regulator MraZ domain"/>
    <property type="match status" value="1"/>
</dbReference>
<dbReference type="PANTHER" id="PTHR34701:SF1">
    <property type="entry name" value="TRANSCRIPTIONAL REGULATOR MRAZ"/>
    <property type="match status" value="1"/>
</dbReference>
<comment type="subunit">
    <text evidence="7">Forms oligomers.</text>
</comment>
<dbReference type="CDD" id="cd16320">
    <property type="entry name" value="MraZ_N"/>
    <property type="match status" value="1"/>
</dbReference>
<dbReference type="InterPro" id="IPR003444">
    <property type="entry name" value="MraZ"/>
</dbReference>
<dbReference type="NCBIfam" id="TIGR00242">
    <property type="entry name" value="division/cell wall cluster transcriptional repressor MraZ"/>
    <property type="match status" value="1"/>
</dbReference>
<dbReference type="GO" id="GO:0000976">
    <property type="term" value="F:transcription cis-regulatory region binding"/>
    <property type="evidence" value="ECO:0007669"/>
    <property type="project" value="TreeGrafter"/>
</dbReference>
<name>A0A354YW55_9FIRM</name>
<dbReference type="HAMAP" id="MF_01008">
    <property type="entry name" value="MraZ"/>
    <property type="match status" value="1"/>
</dbReference>
<dbReference type="AlphaFoldDB" id="A0A354YW55"/>
<organism evidence="9 10">
    <name type="scientific">Syntrophomonas wolfei</name>
    <dbReference type="NCBI Taxonomy" id="863"/>
    <lineage>
        <taxon>Bacteria</taxon>
        <taxon>Bacillati</taxon>
        <taxon>Bacillota</taxon>
        <taxon>Clostridia</taxon>
        <taxon>Eubacteriales</taxon>
        <taxon>Syntrophomonadaceae</taxon>
        <taxon>Syntrophomonas</taxon>
    </lineage>
</organism>
<dbReference type="STRING" id="378794.GCA_001570625_01371"/>
<keyword evidence="3" id="KW-0677">Repeat</keyword>
<evidence type="ECO:0000259" key="8">
    <source>
        <dbReference type="PROSITE" id="PS51740"/>
    </source>
</evidence>
<keyword evidence="6 7" id="KW-0804">Transcription</keyword>
<keyword evidence="2 7" id="KW-0963">Cytoplasm</keyword>
<comment type="similarity">
    <text evidence="7">Belongs to the MraZ family.</text>
</comment>
<sequence length="143" mass="16588">MFLGEYQHSLDEKGRITIPAKFREEIGYKFVATKGLDNCIFLYPQDEWQLIEKKLRSLPFTRADVRSFVRFFFSGAAELDLDRQGRSVLPLNLREYAGIDRDVIIIGVGTRVEIWSIEKWTDYNENAQSSYEEIAESLVDLGI</sequence>
<evidence type="ECO:0000256" key="5">
    <source>
        <dbReference type="ARBA" id="ARBA00023125"/>
    </source>
</evidence>
<dbReference type="GO" id="GO:0003700">
    <property type="term" value="F:DNA-binding transcription factor activity"/>
    <property type="evidence" value="ECO:0007669"/>
    <property type="project" value="UniProtKB-UniRule"/>
</dbReference>
<dbReference type="SUPFAM" id="SSF89447">
    <property type="entry name" value="AbrB/MazE/MraZ-like"/>
    <property type="match status" value="1"/>
</dbReference>
<evidence type="ECO:0000256" key="3">
    <source>
        <dbReference type="ARBA" id="ARBA00022737"/>
    </source>
</evidence>
<dbReference type="GO" id="GO:0005737">
    <property type="term" value="C:cytoplasm"/>
    <property type="evidence" value="ECO:0007669"/>
    <property type="project" value="UniProtKB-UniRule"/>
</dbReference>
<dbReference type="InterPro" id="IPR035642">
    <property type="entry name" value="MraZ_N"/>
</dbReference>
<evidence type="ECO:0000256" key="2">
    <source>
        <dbReference type="ARBA" id="ARBA00022490"/>
    </source>
</evidence>
<dbReference type="GO" id="GO:2000143">
    <property type="term" value="P:negative regulation of DNA-templated transcription initiation"/>
    <property type="evidence" value="ECO:0007669"/>
    <property type="project" value="TreeGrafter"/>
</dbReference>
<dbReference type="GO" id="GO:0009295">
    <property type="term" value="C:nucleoid"/>
    <property type="evidence" value="ECO:0007669"/>
    <property type="project" value="UniProtKB-SubCell"/>
</dbReference>
<protein>
    <recommendedName>
        <fullName evidence="1 7">Transcriptional regulator MraZ</fullName>
    </recommendedName>
</protein>
<dbReference type="EMBL" id="DNZF01000022">
    <property type="protein sequence ID" value="HBK52482.1"/>
    <property type="molecule type" value="Genomic_DNA"/>
</dbReference>
<dbReference type="CDD" id="cd16321">
    <property type="entry name" value="MraZ_C"/>
    <property type="match status" value="1"/>
</dbReference>
<evidence type="ECO:0000256" key="7">
    <source>
        <dbReference type="HAMAP-Rule" id="MF_01008"/>
    </source>
</evidence>
<dbReference type="InterPro" id="IPR020603">
    <property type="entry name" value="MraZ_dom"/>
</dbReference>
<comment type="caution">
    <text evidence="9">The sequence shown here is derived from an EMBL/GenBank/DDBJ whole genome shotgun (WGS) entry which is preliminary data.</text>
</comment>
<dbReference type="InterPro" id="IPR038619">
    <property type="entry name" value="MraZ_sf"/>
</dbReference>
<evidence type="ECO:0000256" key="1">
    <source>
        <dbReference type="ARBA" id="ARBA00013860"/>
    </source>
</evidence>
<evidence type="ECO:0000256" key="4">
    <source>
        <dbReference type="ARBA" id="ARBA00023015"/>
    </source>
</evidence>
<dbReference type="FunFam" id="3.40.1550.20:FF:000002">
    <property type="entry name" value="Transcriptional regulator MraZ"/>
    <property type="match status" value="1"/>
</dbReference>
<dbReference type="RefSeq" id="WP_061213853.1">
    <property type="nucleotide sequence ID" value="NZ_DCDX01000004.1"/>
</dbReference>